<dbReference type="STRING" id="1172190.M947_09035"/>
<dbReference type="Proteomes" id="UP000015520">
    <property type="component" value="Unassembled WGS sequence"/>
</dbReference>
<name>T0JBF9_9BACT</name>
<comment type="caution">
    <text evidence="1">The sequence shown here is derived from an EMBL/GenBank/DDBJ whole genome shotgun (WGS) entry which is preliminary data.</text>
</comment>
<gene>
    <name evidence="1" type="ORF">M947_09035</name>
</gene>
<keyword evidence="2" id="KW-1185">Reference proteome</keyword>
<evidence type="ECO:0000313" key="1">
    <source>
        <dbReference type="EMBL" id="EQB35416.1"/>
    </source>
</evidence>
<evidence type="ECO:0008006" key="3">
    <source>
        <dbReference type="Google" id="ProtNLM"/>
    </source>
</evidence>
<protein>
    <recommendedName>
        <fullName evidence="3">Lipoprotein</fullName>
    </recommendedName>
</protein>
<organism evidence="1 2">
    <name type="scientific">Sulfurimonas hongkongensis</name>
    <dbReference type="NCBI Taxonomy" id="1172190"/>
    <lineage>
        <taxon>Bacteria</taxon>
        <taxon>Pseudomonadati</taxon>
        <taxon>Campylobacterota</taxon>
        <taxon>Epsilonproteobacteria</taxon>
        <taxon>Campylobacterales</taxon>
        <taxon>Sulfurimonadaceae</taxon>
        <taxon>Sulfurimonas</taxon>
    </lineage>
</organism>
<dbReference type="InterPro" id="IPR005619">
    <property type="entry name" value="Uncharacterised_YajG"/>
</dbReference>
<proteinExistence type="predicted"/>
<evidence type="ECO:0000313" key="2">
    <source>
        <dbReference type="Proteomes" id="UP000015520"/>
    </source>
</evidence>
<dbReference type="PATRIC" id="fig|1172190.3.peg.1740"/>
<sequence length="188" mass="21438">MKNLFLLLTAMIIFGGCSYKNESLMLSQYDAQYTGELSKDKKSVFIESIEDMRVDKRSLGYVLEGDKKAHELYSTEDFTKKYKDAFEIALRMAGFENSAQQSGAELVMNINIKKIEFIYNNKNLDKNLKGVIELEVTIKKGTSTITQDFKQAASKWIAPSYSSKDIEPFLNEIFSQSVNSVVTRLTKY</sequence>
<accession>T0JBF9</accession>
<dbReference type="PROSITE" id="PS51257">
    <property type="entry name" value="PROKAR_LIPOPROTEIN"/>
    <property type="match status" value="1"/>
</dbReference>
<dbReference type="Pfam" id="PF03923">
    <property type="entry name" value="Lipoprotein_16"/>
    <property type="match status" value="1"/>
</dbReference>
<reference evidence="1 2" key="1">
    <citation type="submission" date="2013-07" db="EMBL/GenBank/DDBJ databases">
        <title>Sulfurimonas hongkongensis AST-10 Genome Sequencing.</title>
        <authorList>
            <person name="Cai L."/>
            <person name="Zhang T."/>
        </authorList>
    </citation>
    <scope>NUCLEOTIDE SEQUENCE [LARGE SCALE GENOMIC DNA]</scope>
    <source>
        <strain evidence="1 2">AST-10</strain>
    </source>
</reference>
<dbReference type="eggNOG" id="ENOG502ZYHR">
    <property type="taxonomic scope" value="Bacteria"/>
</dbReference>
<dbReference type="OrthoDB" id="5339090at2"/>
<dbReference type="AlphaFoldDB" id="T0JBF9"/>
<dbReference type="EMBL" id="AUPZ01000013">
    <property type="protein sequence ID" value="EQB35416.1"/>
    <property type="molecule type" value="Genomic_DNA"/>
</dbReference>